<gene>
    <name evidence="10" type="ORF">EV210_104290</name>
</gene>
<keyword evidence="5 9" id="KW-0812">Transmembrane</keyword>
<evidence type="ECO:0000256" key="1">
    <source>
        <dbReference type="ARBA" id="ARBA00004651"/>
    </source>
</evidence>
<dbReference type="PIRSF" id="PIRSF016661">
    <property type="entry name" value="BioY"/>
    <property type="match status" value="1"/>
</dbReference>
<keyword evidence="3 8" id="KW-0813">Transport</keyword>
<dbReference type="OrthoDB" id="9803495at2"/>
<evidence type="ECO:0000256" key="9">
    <source>
        <dbReference type="SAM" id="Phobius"/>
    </source>
</evidence>
<evidence type="ECO:0000256" key="8">
    <source>
        <dbReference type="PIRNR" id="PIRNR016661"/>
    </source>
</evidence>
<evidence type="ECO:0000256" key="4">
    <source>
        <dbReference type="ARBA" id="ARBA00022475"/>
    </source>
</evidence>
<reference evidence="10 11" key="1">
    <citation type="submission" date="2019-03" db="EMBL/GenBank/DDBJ databases">
        <title>Genomic Encyclopedia of Type Strains, Phase IV (KMG-IV): sequencing the most valuable type-strain genomes for metagenomic binning, comparative biology and taxonomic classification.</title>
        <authorList>
            <person name="Goeker M."/>
        </authorList>
    </citation>
    <scope>NUCLEOTIDE SEQUENCE [LARGE SCALE GENOMIC DNA]</scope>
    <source>
        <strain evidence="10 11">DSM 15969</strain>
    </source>
</reference>
<feature type="transmembrane region" description="Helical" evidence="9">
    <location>
        <begin position="7"/>
        <end position="28"/>
    </location>
</feature>
<keyword evidence="6 9" id="KW-1133">Transmembrane helix</keyword>
<comment type="caution">
    <text evidence="10">The sequence shown here is derived from an EMBL/GenBank/DDBJ whole genome shotgun (WGS) entry which is preliminary data.</text>
</comment>
<evidence type="ECO:0000313" key="10">
    <source>
        <dbReference type="EMBL" id="TCL38306.1"/>
    </source>
</evidence>
<dbReference type="Gene3D" id="1.10.1760.20">
    <property type="match status" value="1"/>
</dbReference>
<evidence type="ECO:0000256" key="5">
    <source>
        <dbReference type="ARBA" id="ARBA00022692"/>
    </source>
</evidence>
<organism evidence="10 11">
    <name type="scientific">Anaerospora hongkongensis</name>
    <dbReference type="NCBI Taxonomy" id="244830"/>
    <lineage>
        <taxon>Bacteria</taxon>
        <taxon>Bacillati</taxon>
        <taxon>Bacillota</taxon>
        <taxon>Negativicutes</taxon>
        <taxon>Selenomonadales</taxon>
        <taxon>Sporomusaceae</taxon>
        <taxon>Anaerospora</taxon>
    </lineage>
</organism>
<name>A0A4R1Q1Y5_9FIRM</name>
<evidence type="ECO:0000256" key="2">
    <source>
        <dbReference type="ARBA" id="ARBA00010692"/>
    </source>
</evidence>
<keyword evidence="11" id="KW-1185">Reference proteome</keyword>
<evidence type="ECO:0000256" key="3">
    <source>
        <dbReference type="ARBA" id="ARBA00022448"/>
    </source>
</evidence>
<dbReference type="PANTHER" id="PTHR34295:SF4">
    <property type="entry name" value="BIOTIN TRANSPORTER BIOY-RELATED"/>
    <property type="match status" value="1"/>
</dbReference>
<dbReference type="PANTHER" id="PTHR34295">
    <property type="entry name" value="BIOTIN TRANSPORTER BIOY"/>
    <property type="match status" value="1"/>
</dbReference>
<dbReference type="Proteomes" id="UP000295063">
    <property type="component" value="Unassembled WGS sequence"/>
</dbReference>
<dbReference type="EMBL" id="SLUI01000004">
    <property type="protein sequence ID" value="TCL38306.1"/>
    <property type="molecule type" value="Genomic_DNA"/>
</dbReference>
<evidence type="ECO:0000256" key="7">
    <source>
        <dbReference type="ARBA" id="ARBA00023136"/>
    </source>
</evidence>
<dbReference type="AlphaFoldDB" id="A0A4R1Q1Y5"/>
<feature type="transmembrane region" description="Helical" evidence="9">
    <location>
        <begin position="89"/>
        <end position="106"/>
    </location>
</feature>
<feature type="transmembrane region" description="Helical" evidence="9">
    <location>
        <begin position="113"/>
        <end position="135"/>
    </location>
</feature>
<feature type="transmembrane region" description="Helical" evidence="9">
    <location>
        <begin position="60"/>
        <end position="83"/>
    </location>
</feature>
<dbReference type="InterPro" id="IPR003784">
    <property type="entry name" value="BioY"/>
</dbReference>
<accession>A0A4R1Q1Y5</accession>
<evidence type="ECO:0000313" key="11">
    <source>
        <dbReference type="Proteomes" id="UP000295063"/>
    </source>
</evidence>
<dbReference type="RefSeq" id="WP_132078118.1">
    <property type="nucleotide sequence ID" value="NZ_DAMAKO010000015.1"/>
</dbReference>
<dbReference type="Pfam" id="PF02632">
    <property type="entry name" value="BioY"/>
    <property type="match status" value="1"/>
</dbReference>
<keyword evidence="7 8" id="KW-0472">Membrane</keyword>
<protein>
    <recommendedName>
        <fullName evidence="8">Biotin transporter</fullName>
    </recommendedName>
</protein>
<proteinExistence type="inferred from homology"/>
<sequence length="183" mass="18788">MGEKNKVVNFVYPAMFAALISVLGLISIPLPFSPVPVTGQSLGVMLAGSSLTVRQAGASVLTFILLGAVGVPVFAGMTGGLGIVLGPRGGYLLGYLVGAIVIALLVRQNSSFWRLIAANLVGGILIVYLFGVTWLSAVTGMGLEKAVMAGALPFIPGDLLKVFATAFIGTAVNKRLGNREAAL</sequence>
<keyword evidence="4 8" id="KW-1003">Cell membrane</keyword>
<comment type="similarity">
    <text evidence="2 8">Belongs to the BioY family.</text>
</comment>
<evidence type="ECO:0000256" key="6">
    <source>
        <dbReference type="ARBA" id="ARBA00022989"/>
    </source>
</evidence>
<dbReference type="GO" id="GO:0005886">
    <property type="term" value="C:plasma membrane"/>
    <property type="evidence" value="ECO:0007669"/>
    <property type="project" value="UniProtKB-SubCell"/>
</dbReference>
<comment type="subcellular location">
    <subcellularLocation>
        <location evidence="1 8">Cell membrane</location>
        <topology evidence="1 8">Multi-pass membrane protein</topology>
    </subcellularLocation>
</comment>
<dbReference type="GO" id="GO:0015225">
    <property type="term" value="F:biotin transmembrane transporter activity"/>
    <property type="evidence" value="ECO:0007669"/>
    <property type="project" value="UniProtKB-UniRule"/>
</dbReference>